<dbReference type="OrthoDB" id="9764271at2"/>
<organism evidence="2 3">
    <name type="scientific">Pseudoclavibacter chungangensis</name>
    <dbReference type="NCBI Taxonomy" id="587635"/>
    <lineage>
        <taxon>Bacteria</taxon>
        <taxon>Bacillati</taxon>
        <taxon>Actinomycetota</taxon>
        <taxon>Actinomycetes</taxon>
        <taxon>Micrococcales</taxon>
        <taxon>Microbacteriaceae</taxon>
        <taxon>Pseudoclavibacter</taxon>
    </lineage>
</organism>
<feature type="compositionally biased region" description="Low complexity" evidence="1">
    <location>
        <begin position="772"/>
        <end position="791"/>
    </location>
</feature>
<feature type="region of interest" description="Disordered" evidence="1">
    <location>
        <begin position="744"/>
        <end position="793"/>
    </location>
</feature>
<feature type="region of interest" description="Disordered" evidence="1">
    <location>
        <begin position="933"/>
        <end position="1001"/>
    </location>
</feature>
<comment type="caution">
    <text evidence="2">The sequence shown here is derived from an EMBL/GenBank/DDBJ whole genome shotgun (WGS) entry which is preliminary data.</text>
</comment>
<dbReference type="RefSeq" id="WP_158039979.1">
    <property type="nucleotide sequence ID" value="NZ_JACCFV010000001.1"/>
</dbReference>
<sequence length="1022" mass="106255">MAPEPEESISAAQAANGGDFAAGNIISDENFYDGGAMTEQEVYDFLLARVSGGNEYALRNYTQVTPDMPADQYCQAYTGSARDSAAAIIAKVGAACNFSQKAMLVLLEKEQSLVSMSNPTPGRLAAATGFGCPDTAPCDSSVGGFFYQIYYAARQFQVYKANPYSYNHVPFQTNNVLYNPNASCGSSPVYIENYATAGLYNYTPYQPNQAALNNLYGEGDGCSAYGNRNFWWMYTDWFGSTQAEVSQPQLVRAQGTSEVYLVADNTRYYVPAEYFDTISRVGDVRDVAPDVVAAMPEGAHVSPLMVTTAGQPVFLGDDGKYWNVADCEVFADFGGDCDGAARITPQQLESFNGGWTLQPVVSTLDGKLLLIEDGTKREITGRAALAQLDLDGIEPTIVADRRLAYLATGDPIIGAGVVKGDDGQPALVLDASGTGHAIPAELSEFAAFTAMSSLSTPVYESIPVGSALPATALVADATGAYLLTDAGALAVSRAHFGAGAEFATVPDGVPAALTSAGSSLGGTLVRAGADGKISLVYGGERVEFDDQEKAEAEASSRGVPTTVYTTTSTALDSVPVGNGITTGTLIKPQGSSDLYILDGSYLQPIASPELAEALGFGTKAVTITTASFDNLEQRSTTITGTQFECDGTTWFGTGGKRYAFTSEALRTSFGLESQTISPELCGLIPASSTPMGDLVKTSGGAVYWIDGGLKHHILGPGTVEAMGGTGRLIDTSDAVLAQFKDGPDLAEMPAGYEPPTSTTPAPEPTETPAPTPTDTATATPEPTPTATDEPAIPVATGDVITNRAGTGIWLVNGDRLLQIGSAQVAADLGLDVSAPIVAPKANFEEFAGRTAPLYNTAVRCGSTSYIGIGGELVPYESGAVEAAYALDHVALDEAICSTLTISATEKIGLHVQTADGSNYIVENGALRLMESTQETGTPTQDATEEATPDASESPTSTPTPEPTSTDTPAPTASETPEPTATTEPTATSEPTATTEPVPTADGTVILPIEIVSAMGRGEPVAI</sequence>
<dbReference type="Proteomes" id="UP000467240">
    <property type="component" value="Unassembled WGS sequence"/>
</dbReference>
<feature type="compositionally biased region" description="Pro residues" evidence="1">
    <location>
        <begin position="761"/>
        <end position="771"/>
    </location>
</feature>
<dbReference type="AlphaFoldDB" id="A0A7J5BYQ6"/>
<feature type="compositionally biased region" description="Low complexity" evidence="1">
    <location>
        <begin position="948"/>
        <end position="1001"/>
    </location>
</feature>
<accession>A0A7J5BYQ6</accession>
<evidence type="ECO:0000256" key="1">
    <source>
        <dbReference type="SAM" id="MobiDB-lite"/>
    </source>
</evidence>
<dbReference type="EMBL" id="WBJZ01000006">
    <property type="protein sequence ID" value="KAB1659479.1"/>
    <property type="molecule type" value="Genomic_DNA"/>
</dbReference>
<evidence type="ECO:0000313" key="3">
    <source>
        <dbReference type="Proteomes" id="UP000467240"/>
    </source>
</evidence>
<proteinExistence type="predicted"/>
<name>A0A7J5BYQ6_9MICO</name>
<protein>
    <submittedName>
        <fullName evidence="2">Uncharacterized protein</fullName>
    </submittedName>
</protein>
<evidence type="ECO:0000313" key="2">
    <source>
        <dbReference type="EMBL" id="KAB1659479.1"/>
    </source>
</evidence>
<reference evidence="2 3" key="1">
    <citation type="submission" date="2019-09" db="EMBL/GenBank/DDBJ databases">
        <title>Phylogeny of genus Pseudoclavibacter and closely related genus.</title>
        <authorList>
            <person name="Li Y."/>
        </authorList>
    </citation>
    <scope>NUCLEOTIDE SEQUENCE [LARGE SCALE GENOMIC DNA]</scope>
    <source>
        <strain evidence="2 3">DSM 23821</strain>
    </source>
</reference>
<keyword evidence="3" id="KW-1185">Reference proteome</keyword>
<gene>
    <name evidence="2" type="ORF">F8O01_06010</name>
</gene>